<name>B2IHG8_BEII9</name>
<reference evidence="7" key="1">
    <citation type="submission" date="2008-03" db="EMBL/GenBank/DDBJ databases">
        <title>Complete sequence of chromosome of Beijerinckia indica subsp. indica ATCC 9039.</title>
        <authorList>
            <consortium name="US DOE Joint Genome Institute"/>
            <person name="Copeland A."/>
            <person name="Lucas S."/>
            <person name="Lapidus A."/>
            <person name="Glavina del Rio T."/>
            <person name="Dalin E."/>
            <person name="Tice H."/>
            <person name="Bruce D."/>
            <person name="Goodwin L."/>
            <person name="Pitluck S."/>
            <person name="LaButti K."/>
            <person name="Schmutz J."/>
            <person name="Larimer F."/>
            <person name="Land M."/>
            <person name="Hauser L."/>
            <person name="Kyrpides N."/>
            <person name="Mikhailova N."/>
            <person name="Dunfield P.F."/>
            <person name="Dedysh S.N."/>
            <person name="Liesack W."/>
            <person name="Saw J.H."/>
            <person name="Alam M."/>
            <person name="Chen Y."/>
            <person name="Murrell J.C."/>
            <person name="Richardson P."/>
        </authorList>
    </citation>
    <scope>NUCLEOTIDE SEQUENCE [LARGE SCALE GENOMIC DNA]</scope>
    <source>
        <strain evidence="7">ATCC 9039 / DSM 1715 / NCIMB 8712</strain>
    </source>
</reference>
<dbReference type="STRING" id="395963.Bind_2340"/>
<sequence length="306" mass="31900">MTIKALFLAGMTAVLTVNAASAKDLRSIGLTLGSLGNPYFLALVDGATKQAKTINPAVKVNAVSSEYDLGKQSSQIDNFIASGVDLILVAAADPKAIGSAVQRAQAAGVTVIAVDVEADKVDATVQTDNKQAGAISCDYLVSKIGGKGNVIIESGPPTSSVLQRVEGCKMALAAYPDIKILSDNQNGKVSREGGKDVMLSYLTRFPNIQGVFTIADPQAIGSILAIKQLSRSGILVTSVDGSPDAVEAMRSDTPLQASAAQDPAGLGWRAVQIGYDIMNGKKPENRVTQLPPILVTRDNVNGYKGW</sequence>
<evidence type="ECO:0000256" key="2">
    <source>
        <dbReference type="ARBA" id="ARBA00007639"/>
    </source>
</evidence>
<accession>B2IHG8</accession>
<dbReference type="Pfam" id="PF13407">
    <property type="entry name" value="Peripla_BP_4"/>
    <property type="match status" value="1"/>
</dbReference>
<dbReference type="Proteomes" id="UP000001695">
    <property type="component" value="Chromosome"/>
</dbReference>
<dbReference type="AlphaFoldDB" id="B2IHG8"/>
<evidence type="ECO:0000256" key="1">
    <source>
        <dbReference type="ARBA" id="ARBA00004196"/>
    </source>
</evidence>
<dbReference type="SUPFAM" id="SSF53822">
    <property type="entry name" value="Periplasmic binding protein-like I"/>
    <property type="match status" value="1"/>
</dbReference>
<keyword evidence="7" id="KW-1185">Reference proteome</keyword>
<evidence type="ECO:0000313" key="7">
    <source>
        <dbReference type="Proteomes" id="UP000001695"/>
    </source>
</evidence>
<comment type="similarity">
    <text evidence="2">Belongs to the bacterial solute-binding protein 2 family.</text>
</comment>
<dbReference type="InterPro" id="IPR025997">
    <property type="entry name" value="SBP_2_dom"/>
</dbReference>
<organism evidence="6 7">
    <name type="scientific">Beijerinckia indica subsp. indica (strain ATCC 9039 / DSM 1715 / NCIMB 8712)</name>
    <dbReference type="NCBI Taxonomy" id="395963"/>
    <lineage>
        <taxon>Bacteria</taxon>
        <taxon>Pseudomonadati</taxon>
        <taxon>Pseudomonadota</taxon>
        <taxon>Alphaproteobacteria</taxon>
        <taxon>Hyphomicrobiales</taxon>
        <taxon>Beijerinckiaceae</taxon>
        <taxon>Beijerinckia</taxon>
    </lineage>
</organism>
<evidence type="ECO:0000256" key="3">
    <source>
        <dbReference type="ARBA" id="ARBA00022729"/>
    </source>
</evidence>
<dbReference type="CDD" id="cd06321">
    <property type="entry name" value="PBP1_ABC_sugar_binding-like"/>
    <property type="match status" value="1"/>
</dbReference>
<feature type="signal peptide" evidence="4">
    <location>
        <begin position="1"/>
        <end position="19"/>
    </location>
</feature>
<comment type="subcellular location">
    <subcellularLocation>
        <location evidence="1">Cell envelope</location>
    </subcellularLocation>
</comment>
<dbReference type="PANTHER" id="PTHR46847">
    <property type="entry name" value="D-ALLOSE-BINDING PERIPLASMIC PROTEIN-RELATED"/>
    <property type="match status" value="1"/>
</dbReference>
<feature type="domain" description="Periplasmic binding protein" evidence="5">
    <location>
        <begin position="28"/>
        <end position="282"/>
    </location>
</feature>
<dbReference type="KEGG" id="bid:Bind_2340"/>
<dbReference type="PANTHER" id="PTHR46847:SF2">
    <property type="entry name" value="ABC TRANSPORTER SUGAR-BINDING PROTEIN"/>
    <property type="match status" value="1"/>
</dbReference>
<dbReference type="InterPro" id="IPR028082">
    <property type="entry name" value="Peripla_BP_I"/>
</dbReference>
<dbReference type="Gene3D" id="3.40.50.2300">
    <property type="match status" value="2"/>
</dbReference>
<feature type="chain" id="PRO_5002777110" evidence="4">
    <location>
        <begin position="20"/>
        <end position="306"/>
    </location>
</feature>
<proteinExistence type="inferred from homology"/>
<dbReference type="GO" id="GO:0030246">
    <property type="term" value="F:carbohydrate binding"/>
    <property type="evidence" value="ECO:0007669"/>
    <property type="project" value="UniProtKB-ARBA"/>
</dbReference>
<gene>
    <name evidence="6" type="ordered locus">Bind_2340</name>
</gene>
<dbReference type="eggNOG" id="COG1879">
    <property type="taxonomic scope" value="Bacteria"/>
</dbReference>
<protein>
    <submittedName>
        <fullName evidence="6">Periplasmic binding protein/LacI transcriptional regulator</fullName>
    </submittedName>
</protein>
<dbReference type="RefSeq" id="WP_012385306.1">
    <property type="nucleotide sequence ID" value="NC_010581.1"/>
</dbReference>
<keyword evidence="3 4" id="KW-0732">Signal</keyword>
<dbReference type="EMBL" id="CP001016">
    <property type="protein sequence ID" value="ACB95953.1"/>
    <property type="molecule type" value="Genomic_DNA"/>
</dbReference>
<dbReference type="GO" id="GO:0030313">
    <property type="term" value="C:cell envelope"/>
    <property type="evidence" value="ECO:0007669"/>
    <property type="project" value="UniProtKB-SubCell"/>
</dbReference>
<reference evidence="6 7" key="2">
    <citation type="journal article" date="2010" name="J. Bacteriol.">
        <title>Complete genome sequence of Beijerinckia indica subsp. indica.</title>
        <authorList>
            <person name="Tamas I."/>
            <person name="Dedysh S.N."/>
            <person name="Liesack W."/>
            <person name="Stott M.B."/>
            <person name="Alam M."/>
            <person name="Murrell J.C."/>
            <person name="Dunfield P.F."/>
        </authorList>
    </citation>
    <scope>NUCLEOTIDE SEQUENCE [LARGE SCALE GENOMIC DNA]</scope>
    <source>
        <strain evidence="7">ATCC 9039 / DSM 1715 / NCIMB 8712</strain>
    </source>
</reference>
<dbReference type="OrthoDB" id="3600104at2"/>
<evidence type="ECO:0000256" key="4">
    <source>
        <dbReference type="SAM" id="SignalP"/>
    </source>
</evidence>
<dbReference type="HOGENOM" id="CLU_037628_3_7_5"/>
<evidence type="ECO:0000313" key="6">
    <source>
        <dbReference type="EMBL" id="ACB95953.1"/>
    </source>
</evidence>
<evidence type="ECO:0000259" key="5">
    <source>
        <dbReference type="Pfam" id="PF13407"/>
    </source>
</evidence>